<dbReference type="Proteomes" id="UP000315469">
    <property type="component" value="Unassembled WGS sequence"/>
</dbReference>
<comment type="caution">
    <text evidence="1">The sequence shown here is derived from an EMBL/GenBank/DDBJ whole genome shotgun (WGS) entry which is preliminary data.</text>
</comment>
<reference evidence="1 2" key="1">
    <citation type="submission" date="2019-06" db="EMBL/GenBank/DDBJ databases">
        <title>Taxogenomics and systematics of the genus Pantoea.</title>
        <authorList>
            <person name="Tambong J.T."/>
        </authorList>
    </citation>
    <scope>NUCLEOTIDE SEQUENCE [LARGE SCALE GENOMIC DNA]</scope>
    <source>
        <strain evidence="1 2">LMG 24197</strain>
    </source>
</reference>
<accession>A0ABY2ZEL2</accession>
<proteinExistence type="predicted"/>
<dbReference type="EMBL" id="VHJB01000093">
    <property type="protein sequence ID" value="TPV29767.1"/>
    <property type="molecule type" value="Genomic_DNA"/>
</dbReference>
<protein>
    <submittedName>
        <fullName evidence="1">Uncharacterized protein</fullName>
    </submittedName>
</protein>
<sequence>MTHNILPDGRELKQFHYGSGQRVQVNFGTRVISESERGVLHREVRRTQGAITSEYRVTELAWNLLIFARITGQLPAHGLLFHTPNDTEVLSRPFVLAAKLLSTDARIDRHALLGHNLHTHC</sequence>
<gene>
    <name evidence="1" type="ORF">FJW02_20930</name>
</gene>
<dbReference type="RefSeq" id="WP_003854915.1">
    <property type="nucleotide sequence ID" value="NZ_CP045720.1"/>
</dbReference>
<name>A0ABY2ZEL2_9GAMM</name>
<keyword evidence="2" id="KW-1185">Reference proteome</keyword>
<organism evidence="1 2">
    <name type="scientific">Pantoea eucalypti</name>
    <dbReference type="NCBI Taxonomy" id="470933"/>
    <lineage>
        <taxon>Bacteria</taxon>
        <taxon>Pseudomonadati</taxon>
        <taxon>Pseudomonadota</taxon>
        <taxon>Gammaproteobacteria</taxon>
        <taxon>Enterobacterales</taxon>
        <taxon>Erwiniaceae</taxon>
        <taxon>Pantoea</taxon>
    </lineage>
</organism>
<dbReference type="GeneID" id="90521453"/>
<evidence type="ECO:0000313" key="1">
    <source>
        <dbReference type="EMBL" id="TPV29767.1"/>
    </source>
</evidence>
<evidence type="ECO:0000313" key="2">
    <source>
        <dbReference type="Proteomes" id="UP000315469"/>
    </source>
</evidence>